<accession>A0A223ELP7</accession>
<protein>
    <submittedName>
        <fullName evidence="1">Uncharacterized protein</fullName>
    </submittedName>
</protein>
<sequence>MKDENDAIVPSIHNTDLHKALHHLSEQYKVSLPELRDTIEILIQNQSSAMMQLNEDDDKSSTVEELKTAIIKNREIIKKNLQTLNRI</sequence>
<dbReference type="EMBL" id="CP017704">
    <property type="protein sequence ID" value="ASS95985.1"/>
    <property type="molecule type" value="Genomic_DNA"/>
</dbReference>
<dbReference type="RefSeq" id="WP_063232798.1">
    <property type="nucleotide sequence ID" value="NZ_BCVO01000003.1"/>
</dbReference>
<reference evidence="1 2" key="1">
    <citation type="submission" date="2016-10" db="EMBL/GenBank/DDBJ databases">
        <title>The whole genome sequencing and assembly of Bacillus simplex DSM 1321 strain.</title>
        <authorList>
            <person name="Park M.-K."/>
            <person name="Lee Y.-J."/>
            <person name="Yi H."/>
            <person name="Bahn Y.-S."/>
            <person name="Kim J.F."/>
            <person name="Lee D.-W."/>
        </authorList>
    </citation>
    <scope>NUCLEOTIDE SEQUENCE [LARGE SCALE GENOMIC DNA]</scope>
    <source>
        <strain evidence="1 2">DSM 1321</strain>
    </source>
</reference>
<name>A0A223ELP7_9BACI</name>
<dbReference type="OrthoDB" id="2933326at2"/>
<dbReference type="Proteomes" id="UP000214618">
    <property type="component" value="Chromosome"/>
</dbReference>
<evidence type="ECO:0000313" key="2">
    <source>
        <dbReference type="Proteomes" id="UP000214618"/>
    </source>
</evidence>
<gene>
    <name evidence="1" type="ORF">BS1321_19990</name>
</gene>
<evidence type="ECO:0000313" key="1">
    <source>
        <dbReference type="EMBL" id="ASS95985.1"/>
    </source>
</evidence>
<dbReference type="GeneID" id="56475052"/>
<dbReference type="AlphaFoldDB" id="A0A223ELP7"/>
<proteinExistence type="predicted"/>
<organism evidence="1 2">
    <name type="scientific">Peribacillus simplex NBRC 15720 = DSM 1321</name>
    <dbReference type="NCBI Taxonomy" id="1349754"/>
    <lineage>
        <taxon>Bacteria</taxon>
        <taxon>Bacillati</taxon>
        <taxon>Bacillota</taxon>
        <taxon>Bacilli</taxon>
        <taxon>Bacillales</taxon>
        <taxon>Bacillaceae</taxon>
        <taxon>Peribacillus</taxon>
    </lineage>
</organism>